<dbReference type="AlphaFoldDB" id="B8LWG4"/>
<reference evidence="3" key="1">
    <citation type="journal article" date="2015" name="Genome Announc.">
        <title>Genome sequence of the AIDS-associated pathogen Penicillium marneffei (ATCC18224) and its near taxonomic relative Talaromyces stipitatus (ATCC10500).</title>
        <authorList>
            <person name="Nierman W.C."/>
            <person name="Fedorova-Abrams N.D."/>
            <person name="Andrianopoulos A."/>
        </authorList>
    </citation>
    <scope>NUCLEOTIDE SEQUENCE [LARGE SCALE GENOMIC DNA]</scope>
    <source>
        <strain evidence="3">ATCC 10500 / CBS 375.48 / QM 6759 / NRRL 1006</strain>
    </source>
</reference>
<name>B8LWG4_TALSN</name>
<feature type="region of interest" description="Disordered" evidence="1">
    <location>
        <begin position="77"/>
        <end position="96"/>
    </location>
</feature>
<protein>
    <submittedName>
        <fullName evidence="2">Uncharacterized protein</fullName>
    </submittedName>
</protein>
<dbReference type="RefSeq" id="XP_002341662.1">
    <property type="nucleotide sequence ID" value="XM_002341621.1"/>
</dbReference>
<feature type="compositionally biased region" description="Polar residues" evidence="1">
    <location>
        <begin position="85"/>
        <end position="94"/>
    </location>
</feature>
<dbReference type="HOGENOM" id="CLU_1050436_0_0_1"/>
<dbReference type="OrthoDB" id="4498187at2759"/>
<dbReference type="PhylomeDB" id="B8LWG4"/>
<proteinExistence type="predicted"/>
<gene>
    <name evidence="2" type="ORF">TSTA_076430</name>
</gene>
<dbReference type="EMBL" id="EQ962652">
    <property type="protein sequence ID" value="EED24275.1"/>
    <property type="molecule type" value="Genomic_DNA"/>
</dbReference>
<feature type="region of interest" description="Disordered" evidence="1">
    <location>
        <begin position="163"/>
        <end position="198"/>
    </location>
</feature>
<sequence length="265" mass="28843">MDSTVIPFIAFDTSENDDGYFFDLIDQLNLDVVQPEGSSDIPTVGLEQPQGLNTSQGLQGALGVEAPAGNTSTISNISAHDRHSTSNSAAQGANVNIPDVPPTFNLVGENQGINIPMPPEPIIVPLSYLRPVYGGYINGTNVGNPTVPQPINGGVYAPSTTRQAAFSNTHSENRSRRKRSRSSSPSARPETTRKRPRPIRFVHDELSMPANFRANPDNHGRFQYTATGRRRYLNGPEAVQERRRRREALVLIGGSLEGCEGLFHV</sequence>
<dbReference type="VEuPathDB" id="FungiDB:TSTA_076430"/>
<evidence type="ECO:0000313" key="3">
    <source>
        <dbReference type="Proteomes" id="UP000001745"/>
    </source>
</evidence>
<accession>B8LWG4</accession>
<dbReference type="InParanoid" id="B8LWG4"/>
<evidence type="ECO:0000313" key="2">
    <source>
        <dbReference type="EMBL" id="EED24275.1"/>
    </source>
</evidence>
<organism evidence="2 3">
    <name type="scientific">Talaromyces stipitatus (strain ATCC 10500 / CBS 375.48 / QM 6759 / NRRL 1006)</name>
    <name type="common">Penicillium stipitatum</name>
    <dbReference type="NCBI Taxonomy" id="441959"/>
    <lineage>
        <taxon>Eukaryota</taxon>
        <taxon>Fungi</taxon>
        <taxon>Dikarya</taxon>
        <taxon>Ascomycota</taxon>
        <taxon>Pezizomycotina</taxon>
        <taxon>Eurotiomycetes</taxon>
        <taxon>Eurotiomycetidae</taxon>
        <taxon>Eurotiales</taxon>
        <taxon>Trichocomaceae</taxon>
        <taxon>Talaromyces</taxon>
        <taxon>Talaromyces sect. Talaromyces</taxon>
    </lineage>
</organism>
<evidence type="ECO:0000256" key="1">
    <source>
        <dbReference type="SAM" id="MobiDB-lite"/>
    </source>
</evidence>
<dbReference type="GeneID" id="8101031"/>
<keyword evidence="3" id="KW-1185">Reference proteome</keyword>
<dbReference type="Proteomes" id="UP000001745">
    <property type="component" value="Unassembled WGS sequence"/>
</dbReference>